<keyword evidence="8" id="KW-1185">Reference proteome</keyword>
<evidence type="ECO:0000259" key="6">
    <source>
        <dbReference type="Pfam" id="PF19675"/>
    </source>
</evidence>
<comment type="subunit">
    <text evidence="3">Component of ORC, a complex composed of at least 6 subunits: ORC1, ORC2, ORC3, ORC4, ORC5 and ORC6. ORC is regulated in a cell-cycle dependent manner. It is sequentially assembled at the exit from anaphase of mitosis and disassembled as cells enter S phase.</text>
</comment>
<dbReference type="Pfam" id="PF19675">
    <property type="entry name" value="ORC3_ins"/>
    <property type="match status" value="1"/>
</dbReference>
<sequence>MSSLFVSKLPKHPLGNRMMSKDELTELMKTSVQELGQDIHNDLQDIPPDLERLLQRFDTLHEIFQILCSVLKYIIKALAVSNLSIWNKKTLNSQEESILTFGKQKGCRKKLMEAGKKSKKLSPYEKLRLEVVDYYDNLFRKYLSCPKSFPLHEVFYYDSAADVKRQLNSSPRSAVQTALATPHHYLQCKCCEMEPGIISSMMPDLCIVYKLHLECTQLINLFDWLQAFVTVVTSEQEKKKERKKTVEKVLQYPLLIMKI</sequence>
<evidence type="ECO:0000256" key="4">
    <source>
        <dbReference type="ARBA" id="ARBA00045241"/>
    </source>
</evidence>
<name>A0A8S3Q1H2_MYTED</name>
<dbReference type="InterPro" id="IPR020795">
    <property type="entry name" value="ORC3"/>
</dbReference>
<dbReference type="Proteomes" id="UP000683360">
    <property type="component" value="Unassembled WGS sequence"/>
</dbReference>
<feature type="domain" description="Origin recognition complex subunit 3 insertion" evidence="6">
    <location>
        <begin position="17"/>
        <end position="160"/>
    </location>
</feature>
<dbReference type="OrthoDB" id="10265211at2759"/>
<dbReference type="PANTHER" id="PTHR12748:SF0">
    <property type="entry name" value="ORIGIN RECOGNITION COMPLEX SUBUNIT 3"/>
    <property type="match status" value="1"/>
</dbReference>
<dbReference type="PANTHER" id="PTHR12748">
    <property type="entry name" value="ORIGIN RECOGNITION COMPLEX SUBUNIT 3"/>
    <property type="match status" value="1"/>
</dbReference>
<evidence type="ECO:0000259" key="5">
    <source>
        <dbReference type="Pfam" id="PF18137"/>
    </source>
</evidence>
<organism evidence="7 8">
    <name type="scientific">Mytilus edulis</name>
    <name type="common">Blue mussel</name>
    <dbReference type="NCBI Taxonomy" id="6550"/>
    <lineage>
        <taxon>Eukaryota</taxon>
        <taxon>Metazoa</taxon>
        <taxon>Spiralia</taxon>
        <taxon>Lophotrochozoa</taxon>
        <taxon>Mollusca</taxon>
        <taxon>Bivalvia</taxon>
        <taxon>Autobranchia</taxon>
        <taxon>Pteriomorphia</taxon>
        <taxon>Mytilida</taxon>
        <taxon>Mytiloidea</taxon>
        <taxon>Mytilidae</taxon>
        <taxon>Mytilinae</taxon>
        <taxon>Mytilus</taxon>
    </lineage>
</organism>
<dbReference type="GO" id="GO:0005664">
    <property type="term" value="C:nuclear origin of replication recognition complex"/>
    <property type="evidence" value="ECO:0007669"/>
    <property type="project" value="InterPro"/>
</dbReference>
<evidence type="ECO:0000256" key="1">
    <source>
        <dbReference type="ARBA" id="ARBA00019085"/>
    </source>
</evidence>
<dbReference type="EMBL" id="CAJPWZ010000191">
    <property type="protein sequence ID" value="CAG2187936.1"/>
    <property type="molecule type" value="Genomic_DNA"/>
</dbReference>
<dbReference type="CDD" id="cd20704">
    <property type="entry name" value="Orc3"/>
    <property type="match status" value="1"/>
</dbReference>
<accession>A0A8S3Q1H2</accession>
<evidence type="ECO:0000313" key="7">
    <source>
        <dbReference type="EMBL" id="CAG2187936.1"/>
    </source>
</evidence>
<reference evidence="7" key="1">
    <citation type="submission" date="2021-03" db="EMBL/GenBank/DDBJ databases">
        <authorList>
            <person name="Bekaert M."/>
        </authorList>
    </citation>
    <scope>NUCLEOTIDE SEQUENCE</scope>
</reference>
<evidence type="ECO:0000256" key="3">
    <source>
        <dbReference type="ARBA" id="ARBA00026084"/>
    </source>
</evidence>
<dbReference type="AlphaFoldDB" id="A0A8S3Q1H2"/>
<dbReference type="Pfam" id="PF18137">
    <property type="entry name" value="WHD_ORC"/>
    <property type="match status" value="1"/>
</dbReference>
<feature type="domain" description="Origin recognition complex subunit 3 winged helix C-terminal" evidence="5">
    <location>
        <begin position="172"/>
        <end position="245"/>
    </location>
</feature>
<keyword evidence="2" id="KW-0597">Phosphoprotein</keyword>
<dbReference type="InterPro" id="IPR045663">
    <property type="entry name" value="ORC3_ins"/>
</dbReference>
<proteinExistence type="predicted"/>
<dbReference type="GO" id="GO:0005656">
    <property type="term" value="C:nuclear pre-replicative complex"/>
    <property type="evidence" value="ECO:0007669"/>
    <property type="project" value="TreeGrafter"/>
</dbReference>
<dbReference type="GO" id="GO:0031261">
    <property type="term" value="C:DNA replication preinitiation complex"/>
    <property type="evidence" value="ECO:0007669"/>
    <property type="project" value="TreeGrafter"/>
</dbReference>
<dbReference type="InterPro" id="IPR040855">
    <property type="entry name" value="ORC_WH_C"/>
</dbReference>
<comment type="function">
    <text evidence="4">Component of the origin recognition complex (ORC) that binds origins of replication. DNA-binding is ATP-dependent. The specific DNA sequences that define origins of replication have not been identified yet. ORC is required to assemble the pre-replication complex necessary to initiate DNA replication. Binds histone H3 and H4 trimethylation marks H3K9me3, H3K27me3 and H4K20me3.</text>
</comment>
<gene>
    <name evidence="7" type="ORF">MEDL_3373</name>
</gene>
<protein>
    <recommendedName>
        <fullName evidence="1">Origin recognition complex subunit 3</fullName>
    </recommendedName>
</protein>
<comment type="caution">
    <text evidence="7">The sequence shown here is derived from an EMBL/GenBank/DDBJ whole genome shotgun (WGS) entry which is preliminary data.</text>
</comment>
<dbReference type="GO" id="GO:0003688">
    <property type="term" value="F:DNA replication origin binding"/>
    <property type="evidence" value="ECO:0007669"/>
    <property type="project" value="TreeGrafter"/>
</dbReference>
<evidence type="ECO:0000256" key="2">
    <source>
        <dbReference type="ARBA" id="ARBA00022553"/>
    </source>
</evidence>
<evidence type="ECO:0000313" key="8">
    <source>
        <dbReference type="Proteomes" id="UP000683360"/>
    </source>
</evidence>
<dbReference type="GO" id="GO:0006270">
    <property type="term" value="P:DNA replication initiation"/>
    <property type="evidence" value="ECO:0007669"/>
    <property type="project" value="TreeGrafter"/>
</dbReference>